<accession>A0ABT2RGN5</accession>
<evidence type="ECO:0008006" key="3">
    <source>
        <dbReference type="Google" id="ProtNLM"/>
    </source>
</evidence>
<dbReference type="InterPro" id="IPR029063">
    <property type="entry name" value="SAM-dependent_MTases_sf"/>
</dbReference>
<proteinExistence type="predicted"/>
<protein>
    <recommendedName>
        <fullName evidence="3">SAM-dependent methyltransferase</fullName>
    </recommendedName>
</protein>
<organism evidence="1 2">
    <name type="scientific">Leclercia tamurae</name>
    <dbReference type="NCBI Taxonomy" id="2926467"/>
    <lineage>
        <taxon>Bacteria</taxon>
        <taxon>Pseudomonadati</taxon>
        <taxon>Pseudomonadota</taxon>
        <taxon>Gammaproteobacteria</taxon>
        <taxon>Enterobacterales</taxon>
        <taxon>Enterobacteriaceae</taxon>
        <taxon>Leclercia</taxon>
    </lineage>
</organism>
<reference evidence="1" key="1">
    <citation type="submission" date="2022-05" db="EMBL/GenBank/DDBJ databases">
        <title>Description of a novel species of Leclercia; Leclercia tamurae and the Proposal for a Novel Genus Silvania gen. nov. Containing Two Novel Species Silvania hatchlandensis sp. nov. and Silvania confinis sp. nov. Isolated from the Rhizosphere of Oak.</title>
        <authorList>
            <person name="Maddock D.W."/>
            <person name="Brady C.L."/>
            <person name="Denman S."/>
            <person name="Arnold D."/>
        </authorList>
    </citation>
    <scope>NUCLEOTIDE SEQUENCE</scope>
    <source>
        <strain evidence="1">H6S3</strain>
    </source>
</reference>
<evidence type="ECO:0000313" key="1">
    <source>
        <dbReference type="EMBL" id="MCU6679997.1"/>
    </source>
</evidence>
<dbReference type="Proteomes" id="UP001062027">
    <property type="component" value="Unassembled WGS sequence"/>
</dbReference>
<dbReference type="EMBL" id="JAMHKS010000078">
    <property type="protein sequence ID" value="MCU6679997.1"/>
    <property type="molecule type" value="Genomic_DNA"/>
</dbReference>
<dbReference type="SUPFAM" id="SSF53335">
    <property type="entry name" value="S-adenosyl-L-methionine-dependent methyltransferases"/>
    <property type="match status" value="1"/>
</dbReference>
<gene>
    <name evidence="1" type="ORF">M8318_20330</name>
</gene>
<dbReference type="Gene3D" id="3.40.50.150">
    <property type="entry name" value="Vaccinia Virus protein VP39"/>
    <property type="match status" value="1"/>
</dbReference>
<dbReference type="RefSeq" id="WP_262664259.1">
    <property type="nucleotide sequence ID" value="NZ_JAMHKS010000078.1"/>
</dbReference>
<sequence>MSIKSNLDQYYTSPEYAQYCYDKTKEYIDLSNYLVMEPAAGTGSFYNLLTDSKRLGFDIDPKIDGLISGDFLKQDFVTDNQIVALSNPPFGFKSELAIKFFNKCASLNSQYICFIVPLTFRKPATQNRLNENYHLVLDETSPNKCFILDNAPHHVPCCFQIWERRSTKRTMHEIRKTSNMFKFCNKQNANIRVKRIGTKAGEYAKPGTEHSDGSMLYIRTDEVEKIYSILNSAAYLQYIKEIRANVAGQYSVSKSELIIGIEKFRQ</sequence>
<comment type="caution">
    <text evidence="1">The sequence shown here is derived from an EMBL/GenBank/DDBJ whole genome shotgun (WGS) entry which is preliminary data.</text>
</comment>
<name>A0ABT2RGN5_9ENTR</name>
<keyword evidence="2" id="KW-1185">Reference proteome</keyword>
<evidence type="ECO:0000313" key="2">
    <source>
        <dbReference type="Proteomes" id="UP001062027"/>
    </source>
</evidence>